<organism evidence="1 2">
    <name type="scientific">Streptomyces albus (strain ATCC 21838 / DSM 41398 / FERM P-419 / JCM 4703 / NBRC 107858)</name>
    <dbReference type="NCBI Taxonomy" id="1081613"/>
    <lineage>
        <taxon>Bacteria</taxon>
        <taxon>Bacillati</taxon>
        <taxon>Actinomycetota</taxon>
        <taxon>Actinomycetes</taxon>
        <taxon>Kitasatosporales</taxon>
        <taxon>Streptomycetaceae</taxon>
        <taxon>Streptomyces</taxon>
    </lineage>
</organism>
<keyword evidence="2" id="KW-1185">Reference proteome</keyword>
<accession>A0A0B5EN15</accession>
<proteinExistence type="predicted"/>
<evidence type="ECO:0000313" key="2">
    <source>
        <dbReference type="Proteomes" id="UP000031523"/>
    </source>
</evidence>
<evidence type="ECO:0000313" key="1">
    <source>
        <dbReference type="EMBL" id="AJE82984.1"/>
    </source>
</evidence>
<dbReference type="Proteomes" id="UP000031523">
    <property type="component" value="Chromosome"/>
</dbReference>
<gene>
    <name evidence="1" type="ORF">SLNWT_2608</name>
</gene>
<sequence>MRGEDGGPGIHARRIPAPWPGHRFLLTCRKAGSSRPAHKRDPWHR</sequence>
<dbReference type="EMBL" id="CP010519">
    <property type="protein sequence ID" value="AJE82984.1"/>
    <property type="molecule type" value="Genomic_DNA"/>
</dbReference>
<reference evidence="1 2" key="1">
    <citation type="submission" date="2015-01" db="EMBL/GenBank/DDBJ databases">
        <title>Enhanced salinomycin production by adjusting the supply of polyketide extender units in Streptomyce albus DSM 41398.</title>
        <authorList>
            <person name="Lu C."/>
        </authorList>
    </citation>
    <scope>NUCLEOTIDE SEQUENCE [LARGE SCALE GENOMIC DNA]</scope>
    <source>
        <strain evidence="2">ATCC 21838 / DSM 41398 / FERM P-419 / JCM 4703 / NBRC 107858</strain>
    </source>
</reference>
<dbReference type="KEGG" id="sals:SLNWT_2608"/>
<dbReference type="AlphaFoldDB" id="A0A0B5EN15"/>
<protein>
    <submittedName>
        <fullName evidence="1">Uncharacterized protein</fullName>
    </submittedName>
</protein>
<name>A0A0B5EN15_STRA4</name>